<dbReference type="STRING" id="897.B2D07_18570"/>
<comment type="caution">
    <text evidence="2">The sequence shown here is derived from an EMBL/GenBank/DDBJ whole genome shotgun (WGS) entry which is preliminary data.</text>
</comment>
<feature type="domain" description="HTH cro/C1-type" evidence="1">
    <location>
        <begin position="1"/>
        <end position="46"/>
    </location>
</feature>
<keyword evidence="3" id="KW-1185">Reference proteome</keyword>
<protein>
    <submittedName>
        <fullName evidence="2">Helix-turn-helix domain protein</fullName>
    </submittedName>
</protein>
<sequence length="64" mass="7467">MNMQEFADKLEITRQCVHHWCTGRARISVRLAKRVRELTGVPLETLLDMGPQDIRAMIKDQEVM</sequence>
<dbReference type="RefSeq" id="WP_020878649.1">
    <property type="nucleotide sequence ID" value="NZ_ATHJ01000138.1"/>
</dbReference>
<dbReference type="PROSITE" id="PS50943">
    <property type="entry name" value="HTH_CROC1"/>
    <property type="match status" value="1"/>
</dbReference>
<gene>
    <name evidence="2" type="ORF">dsmv_0877</name>
</gene>
<dbReference type="Gene3D" id="1.10.260.40">
    <property type="entry name" value="lambda repressor-like DNA-binding domains"/>
    <property type="match status" value="1"/>
</dbReference>
<name>S7UFB9_DESML</name>
<evidence type="ECO:0000259" key="1">
    <source>
        <dbReference type="PROSITE" id="PS50943"/>
    </source>
</evidence>
<accession>S7UFB9</accession>
<dbReference type="InterPro" id="IPR010982">
    <property type="entry name" value="Lambda_DNA-bd_dom_sf"/>
</dbReference>
<dbReference type="Proteomes" id="UP000014977">
    <property type="component" value="Unassembled WGS sequence"/>
</dbReference>
<dbReference type="EMBL" id="ATHJ01000138">
    <property type="protein sequence ID" value="EPR32504.1"/>
    <property type="molecule type" value="Genomic_DNA"/>
</dbReference>
<dbReference type="Pfam" id="PF01381">
    <property type="entry name" value="HTH_3"/>
    <property type="match status" value="1"/>
</dbReference>
<dbReference type="InterPro" id="IPR001387">
    <property type="entry name" value="Cro/C1-type_HTH"/>
</dbReference>
<evidence type="ECO:0000313" key="2">
    <source>
        <dbReference type="EMBL" id="EPR32504.1"/>
    </source>
</evidence>
<dbReference type="SUPFAM" id="SSF47413">
    <property type="entry name" value="lambda repressor-like DNA-binding domains"/>
    <property type="match status" value="1"/>
</dbReference>
<organism evidence="2 3">
    <name type="scientific">Desulfococcus multivorans DSM 2059</name>
    <dbReference type="NCBI Taxonomy" id="1121405"/>
    <lineage>
        <taxon>Bacteria</taxon>
        <taxon>Pseudomonadati</taxon>
        <taxon>Thermodesulfobacteriota</taxon>
        <taxon>Desulfobacteria</taxon>
        <taxon>Desulfobacterales</taxon>
        <taxon>Desulfococcaceae</taxon>
        <taxon>Desulfococcus</taxon>
    </lineage>
</organism>
<dbReference type="AlphaFoldDB" id="S7UFB9"/>
<evidence type="ECO:0000313" key="3">
    <source>
        <dbReference type="Proteomes" id="UP000014977"/>
    </source>
</evidence>
<proteinExistence type="predicted"/>
<dbReference type="CDD" id="cd00093">
    <property type="entry name" value="HTH_XRE"/>
    <property type="match status" value="1"/>
</dbReference>
<dbReference type="GO" id="GO:0003677">
    <property type="term" value="F:DNA binding"/>
    <property type="evidence" value="ECO:0007669"/>
    <property type="project" value="InterPro"/>
</dbReference>
<reference evidence="2 3" key="1">
    <citation type="journal article" date="2013" name="Genome Announc.">
        <title>Draft genome sequences for three mercury-methylating, sulfate-reducing bacteria.</title>
        <authorList>
            <person name="Brown S.D."/>
            <person name="Hurt R.A.Jr."/>
            <person name="Gilmour C.C."/>
            <person name="Elias D.A."/>
        </authorList>
    </citation>
    <scope>NUCLEOTIDE SEQUENCE [LARGE SCALE GENOMIC DNA]</scope>
    <source>
        <strain evidence="2 3">DSM 2059</strain>
    </source>
</reference>